<dbReference type="SUPFAM" id="SSF81923">
    <property type="entry name" value="Double Clp-N motif"/>
    <property type="match status" value="1"/>
</dbReference>
<keyword evidence="1" id="KW-0677">Repeat</keyword>
<dbReference type="InterPro" id="IPR004176">
    <property type="entry name" value="Clp_R_N"/>
</dbReference>
<dbReference type="Gene3D" id="1.10.1780.10">
    <property type="entry name" value="Clp, N-terminal domain"/>
    <property type="match status" value="1"/>
</dbReference>
<accession>A0ABR2VJZ3</accession>
<proteinExistence type="predicted"/>
<keyword evidence="4" id="KW-1185">Reference proteome</keyword>
<reference evidence="3 4" key="1">
    <citation type="submission" date="2023-04" db="EMBL/GenBank/DDBJ databases">
        <title>Genome of Basidiobolus ranarum AG-B5.</title>
        <authorList>
            <person name="Stajich J.E."/>
            <person name="Carter-House D."/>
            <person name="Gryganskyi A."/>
        </authorList>
    </citation>
    <scope>NUCLEOTIDE SEQUENCE [LARGE SCALE GENOMIC DNA]</scope>
    <source>
        <strain evidence="3 4">AG-B5</strain>
    </source>
</reference>
<sequence length="131" mass="14363">MNADKFTEKTLKLISASVDLAREHGHIQLSPIHIACALFSDSDNFLKMIIQKAGGDPTVPERTFKRLLSKLPSQSPPPEPTLSPQALQVIQEAQKIQKENGDSHVSIDVLIRALAKQKAISDALLDAGCYY</sequence>
<evidence type="ECO:0000313" key="4">
    <source>
        <dbReference type="Proteomes" id="UP001479436"/>
    </source>
</evidence>
<dbReference type="Proteomes" id="UP001479436">
    <property type="component" value="Unassembled WGS sequence"/>
</dbReference>
<feature type="domain" description="Clp R" evidence="2">
    <location>
        <begin position="3"/>
        <end position="131"/>
    </location>
</feature>
<organism evidence="3 4">
    <name type="scientific">Basidiobolus ranarum</name>
    <dbReference type="NCBI Taxonomy" id="34480"/>
    <lineage>
        <taxon>Eukaryota</taxon>
        <taxon>Fungi</taxon>
        <taxon>Fungi incertae sedis</taxon>
        <taxon>Zoopagomycota</taxon>
        <taxon>Entomophthoromycotina</taxon>
        <taxon>Basidiobolomycetes</taxon>
        <taxon>Basidiobolales</taxon>
        <taxon>Basidiobolaceae</taxon>
        <taxon>Basidiobolus</taxon>
    </lineage>
</organism>
<evidence type="ECO:0000259" key="2">
    <source>
        <dbReference type="PROSITE" id="PS51903"/>
    </source>
</evidence>
<comment type="caution">
    <text evidence="3">The sequence shown here is derived from an EMBL/GenBank/DDBJ whole genome shotgun (WGS) entry which is preliminary data.</text>
</comment>
<dbReference type="Pfam" id="PF02861">
    <property type="entry name" value="Clp_N"/>
    <property type="match status" value="1"/>
</dbReference>
<evidence type="ECO:0000256" key="1">
    <source>
        <dbReference type="PROSITE-ProRule" id="PRU01251"/>
    </source>
</evidence>
<dbReference type="PROSITE" id="PS51903">
    <property type="entry name" value="CLP_R"/>
    <property type="match status" value="1"/>
</dbReference>
<evidence type="ECO:0000313" key="3">
    <source>
        <dbReference type="EMBL" id="KAK9659742.1"/>
    </source>
</evidence>
<gene>
    <name evidence="3" type="ORF">K7432_018578</name>
</gene>
<dbReference type="EMBL" id="JASJQH010013465">
    <property type="protein sequence ID" value="KAK9659742.1"/>
    <property type="molecule type" value="Genomic_DNA"/>
</dbReference>
<name>A0ABR2VJZ3_9FUNG</name>
<protein>
    <recommendedName>
        <fullName evidence="2">Clp R domain-containing protein</fullName>
    </recommendedName>
</protein>
<dbReference type="InterPro" id="IPR036628">
    <property type="entry name" value="Clp_N_dom_sf"/>
</dbReference>